<dbReference type="InterPro" id="IPR035906">
    <property type="entry name" value="MetI-like_sf"/>
</dbReference>
<feature type="transmembrane region" description="Helical" evidence="7">
    <location>
        <begin position="247"/>
        <end position="266"/>
    </location>
</feature>
<evidence type="ECO:0000256" key="6">
    <source>
        <dbReference type="ARBA" id="ARBA00023136"/>
    </source>
</evidence>
<organism evidence="9 10">
    <name type="scientific">Paenibacillus dendritiformis C454</name>
    <dbReference type="NCBI Taxonomy" id="1131935"/>
    <lineage>
        <taxon>Bacteria</taxon>
        <taxon>Bacillati</taxon>
        <taxon>Bacillota</taxon>
        <taxon>Bacilli</taxon>
        <taxon>Bacillales</taxon>
        <taxon>Paenibacillaceae</taxon>
        <taxon>Paenibacillus</taxon>
    </lineage>
</organism>
<keyword evidence="6 7" id="KW-0472">Membrane</keyword>
<evidence type="ECO:0000256" key="1">
    <source>
        <dbReference type="ARBA" id="ARBA00004651"/>
    </source>
</evidence>
<evidence type="ECO:0000256" key="5">
    <source>
        <dbReference type="ARBA" id="ARBA00022989"/>
    </source>
</evidence>
<feature type="transmembrane region" description="Helical" evidence="7">
    <location>
        <begin position="309"/>
        <end position="332"/>
    </location>
</feature>
<dbReference type="PROSITE" id="PS50928">
    <property type="entry name" value="ABC_TM1"/>
    <property type="match status" value="1"/>
</dbReference>
<dbReference type="STRING" id="1131935.PDENDC454_12880"/>
<keyword evidence="2 7" id="KW-0813">Transport</keyword>
<sequence>MEWKHAAVTADDWGCLIVKSTVMSGRGALLSGERTRQAVQKNDAAVHRRRLWERIRPYVYIGPAFLFLALFFFYPMLSVFVLSFFDWSLLNLSSRSWYGLANYRELLADPDFAHVVANTAIYTAATVGLGLLLALLLALWLNRPGRRFGMIQGMLFSPHIISLVSISILWLWMMDPQYGLLNSVLEAFGIPGLPWLADPATALPALILVALWKGVGYNMIVLIAGLQSIPREIHEAALLDNVSRWRVVWRITIPLLSPSLFFLLIMNTISSFQVFDTISIMTQGGPVNSTNMLVYYIYEQGMEFFNGGYAAAGSVLLLAAVGLVTLAHFALLGRRVHYH</sequence>
<dbReference type="GO" id="GO:0055085">
    <property type="term" value="P:transmembrane transport"/>
    <property type="evidence" value="ECO:0007669"/>
    <property type="project" value="InterPro"/>
</dbReference>
<protein>
    <submittedName>
        <fullName evidence="9">SN-glycerol-3-phosphate transporter permease</fullName>
    </submittedName>
</protein>
<name>H3SGC1_9BACL</name>
<dbReference type="CDD" id="cd06261">
    <property type="entry name" value="TM_PBP2"/>
    <property type="match status" value="1"/>
</dbReference>
<comment type="caution">
    <text evidence="9">The sequence shown here is derived from an EMBL/GenBank/DDBJ whole genome shotgun (WGS) entry which is preliminary data.</text>
</comment>
<feature type="transmembrane region" description="Helical" evidence="7">
    <location>
        <begin position="202"/>
        <end position="226"/>
    </location>
</feature>
<dbReference type="InterPro" id="IPR051393">
    <property type="entry name" value="ABC_transporter_permease"/>
</dbReference>
<dbReference type="PANTHER" id="PTHR30193:SF37">
    <property type="entry name" value="INNER MEMBRANE ABC TRANSPORTER PERMEASE PROTEIN YCJO"/>
    <property type="match status" value="1"/>
</dbReference>
<evidence type="ECO:0000313" key="10">
    <source>
        <dbReference type="Proteomes" id="UP000003900"/>
    </source>
</evidence>
<feature type="domain" description="ABC transmembrane type-1" evidence="8">
    <location>
        <begin position="116"/>
        <end position="328"/>
    </location>
</feature>
<evidence type="ECO:0000259" key="8">
    <source>
        <dbReference type="PROSITE" id="PS50928"/>
    </source>
</evidence>
<keyword evidence="5 7" id="KW-1133">Transmembrane helix</keyword>
<reference evidence="9 10" key="1">
    <citation type="journal article" date="2012" name="J. Bacteriol.">
        <title>Genome Sequence of the Pattern-Forming Social Bacterium Paenibacillus dendritiformis C454 Chiral Morphotype.</title>
        <authorList>
            <person name="Sirota-Madi A."/>
            <person name="Olender T."/>
            <person name="Helman Y."/>
            <person name="Brainis I."/>
            <person name="Finkelshtein A."/>
            <person name="Roth D."/>
            <person name="Hagai E."/>
            <person name="Leshkowitz D."/>
            <person name="Brodsky L."/>
            <person name="Galatenko V."/>
            <person name="Nikolaev V."/>
            <person name="Gutnick D.L."/>
            <person name="Lancet D."/>
            <person name="Ben-Jacob E."/>
        </authorList>
    </citation>
    <scope>NUCLEOTIDE SEQUENCE [LARGE SCALE GENOMIC DNA]</scope>
    <source>
        <strain evidence="9 10">C454</strain>
    </source>
</reference>
<dbReference type="GO" id="GO:0005886">
    <property type="term" value="C:plasma membrane"/>
    <property type="evidence" value="ECO:0007669"/>
    <property type="project" value="UniProtKB-SubCell"/>
</dbReference>
<evidence type="ECO:0000256" key="4">
    <source>
        <dbReference type="ARBA" id="ARBA00022692"/>
    </source>
</evidence>
<dbReference type="EMBL" id="AHKH01000028">
    <property type="protein sequence ID" value="EHQ61931.1"/>
    <property type="molecule type" value="Genomic_DNA"/>
</dbReference>
<dbReference type="PATRIC" id="fig|1131935.3.peg.2659"/>
<dbReference type="PANTHER" id="PTHR30193">
    <property type="entry name" value="ABC TRANSPORTER PERMEASE PROTEIN"/>
    <property type="match status" value="1"/>
</dbReference>
<dbReference type="InterPro" id="IPR000515">
    <property type="entry name" value="MetI-like"/>
</dbReference>
<keyword evidence="4 7" id="KW-0812">Transmembrane</keyword>
<evidence type="ECO:0000256" key="2">
    <source>
        <dbReference type="ARBA" id="ARBA00022448"/>
    </source>
</evidence>
<gene>
    <name evidence="9" type="ORF">PDENDC454_12880</name>
</gene>
<dbReference type="SUPFAM" id="SSF161098">
    <property type="entry name" value="MetI-like"/>
    <property type="match status" value="1"/>
</dbReference>
<keyword evidence="10" id="KW-1185">Reference proteome</keyword>
<dbReference type="SUPFAM" id="SSF160964">
    <property type="entry name" value="MalF N-terminal region-like"/>
    <property type="match status" value="1"/>
</dbReference>
<feature type="transmembrane region" description="Helical" evidence="7">
    <location>
        <begin position="120"/>
        <end position="141"/>
    </location>
</feature>
<keyword evidence="3" id="KW-1003">Cell membrane</keyword>
<dbReference type="Pfam" id="PF00528">
    <property type="entry name" value="BPD_transp_1"/>
    <property type="match status" value="1"/>
</dbReference>
<dbReference type="Gene3D" id="1.10.3720.10">
    <property type="entry name" value="MetI-like"/>
    <property type="match status" value="1"/>
</dbReference>
<evidence type="ECO:0000256" key="3">
    <source>
        <dbReference type="ARBA" id="ARBA00022475"/>
    </source>
</evidence>
<feature type="transmembrane region" description="Helical" evidence="7">
    <location>
        <begin position="58"/>
        <end position="85"/>
    </location>
</feature>
<dbReference type="AlphaFoldDB" id="H3SGC1"/>
<feature type="transmembrane region" description="Helical" evidence="7">
    <location>
        <begin position="153"/>
        <end position="173"/>
    </location>
</feature>
<dbReference type="RefSeq" id="WP_006677075.1">
    <property type="nucleotide sequence ID" value="NZ_AHKH01000028.1"/>
</dbReference>
<accession>H3SGC1</accession>
<evidence type="ECO:0000256" key="7">
    <source>
        <dbReference type="RuleBase" id="RU363032"/>
    </source>
</evidence>
<comment type="similarity">
    <text evidence="7">Belongs to the binding-protein-dependent transport system permease family.</text>
</comment>
<comment type="subcellular location">
    <subcellularLocation>
        <location evidence="1 7">Cell membrane</location>
        <topology evidence="1 7">Multi-pass membrane protein</topology>
    </subcellularLocation>
</comment>
<dbReference type="Proteomes" id="UP000003900">
    <property type="component" value="Unassembled WGS sequence"/>
</dbReference>
<evidence type="ECO:0000313" key="9">
    <source>
        <dbReference type="EMBL" id="EHQ61931.1"/>
    </source>
</evidence>
<proteinExistence type="inferred from homology"/>